<evidence type="ECO:0000313" key="1">
    <source>
        <dbReference type="EMBL" id="KYO47749.1"/>
    </source>
</evidence>
<name>A0A151PFH9_ALLMI</name>
<comment type="caution">
    <text evidence="1">The sequence shown here is derived from an EMBL/GenBank/DDBJ whole genome shotgun (WGS) entry which is preliminary data.</text>
</comment>
<evidence type="ECO:0000313" key="2">
    <source>
        <dbReference type="Proteomes" id="UP000050525"/>
    </source>
</evidence>
<dbReference type="EMBL" id="AKHW03000416">
    <property type="protein sequence ID" value="KYO47749.1"/>
    <property type="molecule type" value="Genomic_DNA"/>
</dbReference>
<keyword evidence="2" id="KW-1185">Reference proteome</keyword>
<dbReference type="Proteomes" id="UP000050525">
    <property type="component" value="Unassembled WGS sequence"/>
</dbReference>
<accession>A0A151PFH9</accession>
<sequence>MVFKTVNFSLAWWKEMLGQFYLEINRIKEMWIKYTGCFERNSSWQALSFETKGKLRYQANTGRTATSGNGAQME</sequence>
<organism evidence="1 2">
    <name type="scientific">Alligator mississippiensis</name>
    <name type="common">American alligator</name>
    <dbReference type="NCBI Taxonomy" id="8496"/>
    <lineage>
        <taxon>Eukaryota</taxon>
        <taxon>Metazoa</taxon>
        <taxon>Chordata</taxon>
        <taxon>Craniata</taxon>
        <taxon>Vertebrata</taxon>
        <taxon>Euteleostomi</taxon>
        <taxon>Archelosauria</taxon>
        <taxon>Archosauria</taxon>
        <taxon>Crocodylia</taxon>
        <taxon>Alligatoridae</taxon>
        <taxon>Alligatorinae</taxon>
        <taxon>Alligator</taxon>
    </lineage>
</organism>
<gene>
    <name evidence="1" type="ORF">Y1Q_0019824</name>
</gene>
<protein>
    <submittedName>
        <fullName evidence="1">Uncharacterized protein</fullName>
    </submittedName>
</protein>
<reference evidence="1 2" key="1">
    <citation type="journal article" date="2012" name="Genome Biol.">
        <title>Sequencing three crocodilian genomes to illuminate the evolution of archosaurs and amniotes.</title>
        <authorList>
            <person name="St John J.A."/>
            <person name="Braun E.L."/>
            <person name="Isberg S.R."/>
            <person name="Miles L.G."/>
            <person name="Chong A.Y."/>
            <person name="Gongora J."/>
            <person name="Dalzell P."/>
            <person name="Moran C."/>
            <person name="Bed'hom B."/>
            <person name="Abzhanov A."/>
            <person name="Burgess S.C."/>
            <person name="Cooksey A.M."/>
            <person name="Castoe T.A."/>
            <person name="Crawford N.G."/>
            <person name="Densmore L.D."/>
            <person name="Drew J.C."/>
            <person name="Edwards S.V."/>
            <person name="Faircloth B.C."/>
            <person name="Fujita M.K."/>
            <person name="Greenwold M.J."/>
            <person name="Hoffmann F.G."/>
            <person name="Howard J.M."/>
            <person name="Iguchi T."/>
            <person name="Janes D.E."/>
            <person name="Khan S.Y."/>
            <person name="Kohno S."/>
            <person name="de Koning A.J."/>
            <person name="Lance S.L."/>
            <person name="McCarthy F.M."/>
            <person name="McCormack J.E."/>
            <person name="Merchant M.E."/>
            <person name="Peterson D.G."/>
            <person name="Pollock D.D."/>
            <person name="Pourmand N."/>
            <person name="Raney B.J."/>
            <person name="Roessler K.A."/>
            <person name="Sanford J.R."/>
            <person name="Sawyer R.H."/>
            <person name="Schmidt C.J."/>
            <person name="Triplett E.W."/>
            <person name="Tuberville T.D."/>
            <person name="Venegas-Anaya M."/>
            <person name="Howard J.T."/>
            <person name="Jarvis E.D."/>
            <person name="Guillette L.J.Jr."/>
            <person name="Glenn T.C."/>
            <person name="Green R.E."/>
            <person name="Ray D.A."/>
        </authorList>
    </citation>
    <scope>NUCLEOTIDE SEQUENCE [LARGE SCALE GENOMIC DNA]</scope>
    <source>
        <strain evidence="1">KSC_2009_1</strain>
    </source>
</reference>
<proteinExistence type="predicted"/>
<dbReference type="AlphaFoldDB" id="A0A151PFH9"/>